<proteinExistence type="predicted"/>
<reference evidence="1" key="1">
    <citation type="journal article" date="2019" name="Sci. Rep.">
        <title>Draft genome of Tanacetum cinerariifolium, the natural source of mosquito coil.</title>
        <authorList>
            <person name="Yamashiro T."/>
            <person name="Shiraishi A."/>
            <person name="Satake H."/>
            <person name="Nakayama K."/>
        </authorList>
    </citation>
    <scope>NUCLEOTIDE SEQUENCE</scope>
</reference>
<dbReference type="InterPro" id="IPR036597">
    <property type="entry name" value="Fido-like_dom_sf"/>
</dbReference>
<name>A0A699T5A4_TANCI</name>
<protein>
    <submittedName>
        <fullName evidence="1">Uncharacterized protein</fullName>
    </submittedName>
</protein>
<organism evidence="1">
    <name type="scientific">Tanacetum cinerariifolium</name>
    <name type="common">Dalmatian daisy</name>
    <name type="synonym">Chrysanthemum cinerariifolium</name>
    <dbReference type="NCBI Taxonomy" id="118510"/>
    <lineage>
        <taxon>Eukaryota</taxon>
        <taxon>Viridiplantae</taxon>
        <taxon>Streptophyta</taxon>
        <taxon>Embryophyta</taxon>
        <taxon>Tracheophyta</taxon>
        <taxon>Spermatophyta</taxon>
        <taxon>Magnoliopsida</taxon>
        <taxon>eudicotyledons</taxon>
        <taxon>Gunneridae</taxon>
        <taxon>Pentapetalae</taxon>
        <taxon>asterids</taxon>
        <taxon>campanulids</taxon>
        <taxon>Asterales</taxon>
        <taxon>Asteraceae</taxon>
        <taxon>Asteroideae</taxon>
        <taxon>Anthemideae</taxon>
        <taxon>Anthemidinae</taxon>
        <taxon>Tanacetum</taxon>
    </lineage>
</organism>
<dbReference type="EMBL" id="BKCJ011218123">
    <property type="protein sequence ID" value="GFD05407.1"/>
    <property type="molecule type" value="Genomic_DNA"/>
</dbReference>
<sequence>MKPPYDLTAGILKSVSSISEKLGEINARYLLKQSPKLRKQNQIRTIHASLQIEGNTLTEAQITALIENEPVIGPQKDIREVLNAIAVYQQLAAN</sequence>
<evidence type="ECO:0000313" key="1">
    <source>
        <dbReference type="EMBL" id="GFD05407.1"/>
    </source>
</evidence>
<dbReference type="Gene3D" id="1.10.3290.10">
    <property type="entry name" value="Fido-like domain"/>
    <property type="match status" value="1"/>
</dbReference>
<dbReference type="AlphaFoldDB" id="A0A699T5A4"/>
<gene>
    <name evidence="1" type="ORF">Tci_877376</name>
</gene>
<comment type="caution">
    <text evidence="1">The sequence shown here is derived from an EMBL/GenBank/DDBJ whole genome shotgun (WGS) entry which is preliminary data.</text>
</comment>
<accession>A0A699T5A4</accession>